<dbReference type="InterPro" id="IPR014032">
    <property type="entry name" value="Peptidase_A24A_bac"/>
</dbReference>
<evidence type="ECO:0000256" key="5">
    <source>
        <dbReference type="ARBA" id="ARBA00022692"/>
    </source>
</evidence>
<feature type="transmembrane region" description="Helical" evidence="10">
    <location>
        <begin position="231"/>
        <end position="253"/>
    </location>
</feature>
<dbReference type="PANTHER" id="PTHR30487:SF0">
    <property type="entry name" value="PREPILIN LEADER PEPTIDASE_N-METHYLTRANSFERASE-RELATED"/>
    <property type="match status" value="1"/>
</dbReference>
<feature type="transmembrane region" description="Helical" evidence="10">
    <location>
        <begin position="6"/>
        <end position="23"/>
    </location>
</feature>
<reference evidence="13 14" key="1">
    <citation type="journal article" date="2016" name="Nat. Commun.">
        <title>Thousands of microbial genomes shed light on interconnected biogeochemical processes in an aquifer system.</title>
        <authorList>
            <person name="Anantharaman K."/>
            <person name="Brown C.T."/>
            <person name="Hug L.A."/>
            <person name="Sharon I."/>
            <person name="Castelle C.J."/>
            <person name="Probst A.J."/>
            <person name="Thomas B.C."/>
            <person name="Singh A."/>
            <person name="Wilkins M.J."/>
            <person name="Karaoz U."/>
            <person name="Brodie E.L."/>
            <person name="Williams K.H."/>
            <person name="Hubbard S.S."/>
            <person name="Banfield J.F."/>
        </authorList>
    </citation>
    <scope>NUCLEOTIDE SEQUENCE [LARGE SCALE GENOMIC DNA]</scope>
</reference>
<dbReference type="PANTHER" id="PTHR30487">
    <property type="entry name" value="TYPE 4 PREPILIN-LIKE PROTEINS LEADER PEPTIDE-PROCESSING ENZYME"/>
    <property type="match status" value="1"/>
</dbReference>
<organism evidence="13 14">
    <name type="scientific">Candidatus Gottesmanbacteria bacterium RBG_16_37_8</name>
    <dbReference type="NCBI Taxonomy" id="1798371"/>
    <lineage>
        <taxon>Bacteria</taxon>
        <taxon>Candidatus Gottesmaniibacteriota</taxon>
    </lineage>
</organism>
<dbReference type="GO" id="GO:0006465">
    <property type="term" value="P:signal peptide processing"/>
    <property type="evidence" value="ECO:0007669"/>
    <property type="project" value="TreeGrafter"/>
</dbReference>
<dbReference type="GO" id="GO:0005886">
    <property type="term" value="C:plasma membrane"/>
    <property type="evidence" value="ECO:0007669"/>
    <property type="project" value="UniProtKB-SubCell"/>
</dbReference>
<evidence type="ECO:0000256" key="1">
    <source>
        <dbReference type="ARBA" id="ARBA00004429"/>
    </source>
</evidence>
<keyword evidence="9" id="KW-0489">Methyltransferase</keyword>
<feature type="transmembrane region" description="Helical" evidence="10">
    <location>
        <begin position="153"/>
        <end position="174"/>
    </location>
</feature>
<dbReference type="EMBL" id="MFJA01000056">
    <property type="protein sequence ID" value="OGG02706.1"/>
    <property type="molecule type" value="Genomic_DNA"/>
</dbReference>
<dbReference type="InterPro" id="IPR050882">
    <property type="entry name" value="Prepilin_peptidase/N-MTase"/>
</dbReference>
<dbReference type="GO" id="GO:0008168">
    <property type="term" value="F:methyltransferase activity"/>
    <property type="evidence" value="ECO:0007669"/>
    <property type="project" value="UniProtKB-KW"/>
</dbReference>
<dbReference type="PRINTS" id="PR00864">
    <property type="entry name" value="PREPILNPTASE"/>
</dbReference>
<dbReference type="InterPro" id="IPR000045">
    <property type="entry name" value="Prepilin_IV_endopep_pep"/>
</dbReference>
<dbReference type="GO" id="GO:0004190">
    <property type="term" value="F:aspartic-type endopeptidase activity"/>
    <property type="evidence" value="ECO:0007669"/>
    <property type="project" value="UniProtKB-EC"/>
</dbReference>
<dbReference type="EC" id="3.4.23.43" evidence="9"/>
<keyword evidence="9" id="KW-0645">Protease</keyword>
<keyword evidence="7 10" id="KW-0472">Membrane</keyword>
<gene>
    <name evidence="13" type="ORF">A2W14_07370</name>
</gene>
<keyword evidence="4" id="KW-0997">Cell inner membrane</keyword>
<dbReference type="Pfam" id="PF01478">
    <property type="entry name" value="Peptidase_A24"/>
    <property type="match status" value="1"/>
</dbReference>
<comment type="subcellular location">
    <subcellularLocation>
        <location evidence="1">Cell inner membrane</location>
        <topology evidence="1">Multi-pass membrane protein</topology>
    </subcellularLocation>
    <subcellularLocation>
        <location evidence="9">Cell membrane</location>
        <topology evidence="9">Multi-pass membrane protein</topology>
    </subcellularLocation>
</comment>
<dbReference type="GO" id="GO:0032259">
    <property type="term" value="P:methylation"/>
    <property type="evidence" value="ECO:0007669"/>
    <property type="project" value="UniProtKB-KW"/>
</dbReference>
<name>A0A1F5YRF5_9BACT</name>
<evidence type="ECO:0000259" key="11">
    <source>
        <dbReference type="Pfam" id="PF01478"/>
    </source>
</evidence>
<dbReference type="InterPro" id="IPR010627">
    <property type="entry name" value="Prepilin_pept_A24_N"/>
</dbReference>
<comment type="caution">
    <text evidence="13">The sequence shown here is derived from an EMBL/GenBank/DDBJ whole genome shotgun (WGS) entry which is preliminary data.</text>
</comment>
<dbReference type="Pfam" id="PF06750">
    <property type="entry name" value="A24_N_bact"/>
    <property type="match status" value="1"/>
</dbReference>
<feature type="transmembrane region" description="Helical" evidence="10">
    <location>
        <begin position="102"/>
        <end position="121"/>
    </location>
</feature>
<evidence type="ECO:0000256" key="8">
    <source>
        <dbReference type="RuleBase" id="RU003793"/>
    </source>
</evidence>
<keyword evidence="9" id="KW-0511">Multifunctional enzyme</keyword>
<feature type="transmembrane region" description="Helical" evidence="10">
    <location>
        <begin position="128"/>
        <end position="147"/>
    </location>
</feature>
<protein>
    <recommendedName>
        <fullName evidence="9">Prepilin leader peptidase/N-methyltransferase</fullName>
        <ecNumber evidence="9">2.1.1.-</ecNumber>
        <ecNumber evidence="9">3.4.23.43</ecNumber>
    </recommendedName>
</protein>
<keyword evidence="9" id="KW-0378">Hydrolase</keyword>
<comment type="catalytic activity">
    <reaction evidence="9">
        <text>Typically cleaves a -Gly-|-Phe- bond to release an N-terminal, basic peptide of 5-8 residues from type IV prepilin, and then N-methylates the new N-terminal amino group, the methyl donor being S-adenosyl-L-methionine.</text>
        <dbReference type="EC" id="3.4.23.43"/>
    </reaction>
</comment>
<evidence type="ECO:0000256" key="10">
    <source>
        <dbReference type="SAM" id="Phobius"/>
    </source>
</evidence>
<keyword evidence="3" id="KW-1003">Cell membrane</keyword>
<evidence type="ECO:0000256" key="9">
    <source>
        <dbReference type="RuleBase" id="RU003794"/>
    </source>
</evidence>
<evidence type="ECO:0000256" key="2">
    <source>
        <dbReference type="ARBA" id="ARBA00005801"/>
    </source>
</evidence>
<dbReference type="Proteomes" id="UP000176665">
    <property type="component" value="Unassembled WGS sequence"/>
</dbReference>
<evidence type="ECO:0000256" key="3">
    <source>
        <dbReference type="ARBA" id="ARBA00022475"/>
    </source>
</evidence>
<keyword evidence="5 9" id="KW-0812">Transmembrane</keyword>
<dbReference type="Gene3D" id="1.20.120.1220">
    <property type="match status" value="1"/>
</dbReference>
<feature type="domain" description="Prepilin peptidase A24 N-terminal" evidence="12">
    <location>
        <begin position="10"/>
        <end position="92"/>
    </location>
</feature>
<evidence type="ECO:0000256" key="4">
    <source>
        <dbReference type="ARBA" id="ARBA00022519"/>
    </source>
</evidence>
<dbReference type="AlphaFoldDB" id="A0A1F5YRF5"/>
<evidence type="ECO:0000256" key="6">
    <source>
        <dbReference type="ARBA" id="ARBA00022989"/>
    </source>
</evidence>
<keyword evidence="6 10" id="KW-1133">Transmembrane helix</keyword>
<feature type="transmembrane region" description="Helical" evidence="10">
    <location>
        <begin position="186"/>
        <end position="219"/>
    </location>
</feature>
<evidence type="ECO:0000259" key="12">
    <source>
        <dbReference type="Pfam" id="PF06750"/>
    </source>
</evidence>
<dbReference type="EC" id="2.1.1.-" evidence="9"/>
<proteinExistence type="inferred from homology"/>
<comment type="similarity">
    <text evidence="2 8">Belongs to the peptidase A24 family.</text>
</comment>
<dbReference type="STRING" id="1798371.A2W14_07370"/>
<accession>A0A1F5YRF5</accession>
<feature type="transmembrane region" description="Helical" evidence="10">
    <location>
        <begin position="77"/>
        <end position="96"/>
    </location>
</feature>
<sequence length="260" mass="29649">MIIFYFLIFIFGLIVGSFLNVLIDRLPNGEDIVFRPSHCDNCRKQLKFFDLFPLFSFLLLKGKCRYCHKKIARQNPLVEIVTASVFVFIFSQIAVLEISLNNLIYLFYQLLVAGSLIVIFIIDLKERIIPDSLVFFLTAMTLIYRLVFLPQDLSVAILAAFGMSAIFLFLVLITRGRGMGLGDVKYAFFMGLFLGWPKILVAFYLAFLTGAIVSLILVMMGRKSIKSTVPFGPFLVVATFLSFYFGEVITVYFHKLLFRA</sequence>
<keyword evidence="9" id="KW-0808">Transferase</keyword>
<evidence type="ECO:0000313" key="14">
    <source>
        <dbReference type="Proteomes" id="UP000176665"/>
    </source>
</evidence>
<feature type="domain" description="Prepilin type IV endopeptidase peptidase" evidence="11">
    <location>
        <begin position="111"/>
        <end position="214"/>
    </location>
</feature>
<evidence type="ECO:0000256" key="7">
    <source>
        <dbReference type="ARBA" id="ARBA00023136"/>
    </source>
</evidence>
<evidence type="ECO:0000313" key="13">
    <source>
        <dbReference type="EMBL" id="OGG02706.1"/>
    </source>
</evidence>
<comment type="function">
    <text evidence="9">Plays an essential role in type IV pili and type II pseudopili formation by proteolytically removing the leader sequence from substrate proteins and subsequently monomethylating the alpha-amino group of the newly exposed N-terminal phenylalanine.</text>
</comment>